<evidence type="ECO:0000256" key="8">
    <source>
        <dbReference type="ARBA" id="ARBA00050776"/>
    </source>
</evidence>
<evidence type="ECO:0000256" key="3">
    <source>
        <dbReference type="ARBA" id="ARBA00022679"/>
    </source>
</evidence>
<evidence type="ECO:0000256" key="6">
    <source>
        <dbReference type="ARBA" id="ARBA00023004"/>
    </source>
</evidence>
<dbReference type="Gene3D" id="1.10.260.50">
    <property type="match status" value="1"/>
</dbReference>
<dbReference type="PANTHER" id="PTHR11601">
    <property type="entry name" value="CYSTEINE DESULFURYLASE FAMILY MEMBER"/>
    <property type="match status" value="1"/>
</dbReference>
<keyword evidence="6" id="KW-0408">Iron</keyword>
<dbReference type="InterPro" id="IPR015422">
    <property type="entry name" value="PyrdxlP-dep_Trfase_small"/>
</dbReference>
<reference evidence="11 12" key="1">
    <citation type="submission" date="2023-07" db="EMBL/GenBank/DDBJ databases">
        <title>Strategy for survival of the halotoleranting strain Dietzia MX2 from the Yakshinskoe mineral salts deposit.</title>
        <authorList>
            <person name="Kharitonova M.A."/>
            <person name="Kupriyanova-Ashina F.G."/>
            <person name="Shakirov T.R."/>
            <person name="Vafina M.S."/>
            <person name="Ilinskaya O.N."/>
        </authorList>
    </citation>
    <scope>NUCLEOTIDE SEQUENCE [LARGE SCALE GENOMIC DNA]</scope>
    <source>
        <strain evidence="11 12">MX2</strain>
    </source>
</reference>
<comment type="cofactor">
    <cofactor evidence="1">
        <name>pyridoxal 5'-phosphate</name>
        <dbReference type="ChEBI" id="CHEBI:597326"/>
    </cofactor>
</comment>
<dbReference type="InterPro" id="IPR000192">
    <property type="entry name" value="Aminotrans_V_dom"/>
</dbReference>
<gene>
    <name evidence="11" type="ORF">QYF62_00050</name>
</gene>
<evidence type="ECO:0000256" key="4">
    <source>
        <dbReference type="ARBA" id="ARBA00022723"/>
    </source>
</evidence>
<evidence type="ECO:0000256" key="1">
    <source>
        <dbReference type="ARBA" id="ARBA00001933"/>
    </source>
</evidence>
<organism evidence="11 12">
    <name type="scientific">Dietzia maris</name>
    <dbReference type="NCBI Taxonomy" id="37915"/>
    <lineage>
        <taxon>Bacteria</taxon>
        <taxon>Bacillati</taxon>
        <taxon>Actinomycetota</taxon>
        <taxon>Actinomycetes</taxon>
        <taxon>Mycobacteriales</taxon>
        <taxon>Dietziaceae</taxon>
        <taxon>Dietzia</taxon>
    </lineage>
</organism>
<dbReference type="InterPro" id="IPR015424">
    <property type="entry name" value="PyrdxlP-dep_Trfase"/>
</dbReference>
<evidence type="ECO:0000259" key="10">
    <source>
        <dbReference type="Pfam" id="PF00266"/>
    </source>
</evidence>
<feature type="region of interest" description="Disordered" evidence="9">
    <location>
        <begin position="32"/>
        <end position="51"/>
    </location>
</feature>
<dbReference type="Pfam" id="PF00266">
    <property type="entry name" value="Aminotran_5"/>
    <property type="match status" value="1"/>
</dbReference>
<comment type="similarity">
    <text evidence="2">Belongs to the class-V pyridoxal-phosphate-dependent aminotransferase family. NifS/IscS subfamily.</text>
</comment>
<comment type="caution">
    <text evidence="11">The sequence shown here is derived from an EMBL/GenBank/DDBJ whole genome shotgun (WGS) entry which is preliminary data.</text>
</comment>
<keyword evidence="12" id="KW-1185">Reference proteome</keyword>
<feature type="domain" description="Aminotransferase class V" evidence="10">
    <location>
        <begin position="8"/>
        <end position="371"/>
    </location>
</feature>
<accession>A0ABT8GW75</accession>
<dbReference type="SUPFAM" id="SSF53383">
    <property type="entry name" value="PLP-dependent transferases"/>
    <property type="match status" value="1"/>
</dbReference>
<dbReference type="RefSeq" id="WP_301162080.1">
    <property type="nucleotide sequence ID" value="NZ_JAUHTB010000001.1"/>
</dbReference>
<dbReference type="PANTHER" id="PTHR11601:SF34">
    <property type="entry name" value="CYSTEINE DESULFURASE"/>
    <property type="match status" value="1"/>
</dbReference>
<keyword evidence="5" id="KW-0663">Pyridoxal phosphate</keyword>
<keyword evidence="3" id="KW-0808">Transferase</keyword>
<keyword evidence="4" id="KW-0479">Metal-binding</keyword>
<dbReference type="Gene3D" id="3.40.640.10">
    <property type="entry name" value="Type I PLP-dependent aspartate aminotransferase-like (Major domain)"/>
    <property type="match status" value="1"/>
</dbReference>
<protein>
    <submittedName>
        <fullName evidence="11">Cysteine desulfurase family protein</fullName>
    </submittedName>
</protein>
<dbReference type="InterPro" id="IPR015421">
    <property type="entry name" value="PyrdxlP-dep_Trfase_major"/>
</dbReference>
<dbReference type="InterPro" id="IPR016454">
    <property type="entry name" value="Cysteine_dSase"/>
</dbReference>
<evidence type="ECO:0000256" key="9">
    <source>
        <dbReference type="SAM" id="MobiDB-lite"/>
    </source>
</evidence>
<name>A0ABT8GW75_9ACTN</name>
<proteinExistence type="inferred from homology"/>
<dbReference type="Proteomes" id="UP001172702">
    <property type="component" value="Unassembled WGS sequence"/>
</dbReference>
<sequence>MPTTRSVHYLDHAATTPMRAAAVDAYAEASSSVGNASSLHGSGRRARRRVEEARESLAHHLGCRPSEVVFTSGGTESDNLAVLGQVGASAGDVVAVGATEHHSVLDAAAHLATDRGGRRVVRVLPVDPRGAVTPATVRDLADELGPRLALVAMMLGNNEIGTLTDVAAAAGPVRAVGAAVHTDAVQAVGHVPVDFSALGVTSLSLSAHKFGGPLGVGALLLDRGAECVPIGYGGGQERDLRSGSVDVPGVVAMAAALEEAVREMESESRRLSRLRDRLVAGVLAEVPGAIANGGGERLPGIANLTFPGCSGESLILLLDAAGIECSTGSACTAGVAEPSHVLLALGADEAAARSSLRLSLGYTTTEDDVDAAVAAIGPAAERARVAGLGLARTGMAAS</sequence>
<dbReference type="Gene3D" id="3.90.1150.10">
    <property type="entry name" value="Aspartate Aminotransferase, domain 1"/>
    <property type="match status" value="1"/>
</dbReference>
<evidence type="ECO:0000256" key="2">
    <source>
        <dbReference type="ARBA" id="ARBA00006490"/>
    </source>
</evidence>
<dbReference type="PIRSF" id="PIRSF005572">
    <property type="entry name" value="NifS"/>
    <property type="match status" value="1"/>
</dbReference>
<evidence type="ECO:0000256" key="5">
    <source>
        <dbReference type="ARBA" id="ARBA00022898"/>
    </source>
</evidence>
<comment type="catalytic activity">
    <reaction evidence="8">
        <text>(sulfur carrier)-H + L-cysteine = (sulfur carrier)-SH + L-alanine</text>
        <dbReference type="Rhea" id="RHEA:43892"/>
        <dbReference type="Rhea" id="RHEA-COMP:14737"/>
        <dbReference type="Rhea" id="RHEA-COMP:14739"/>
        <dbReference type="ChEBI" id="CHEBI:29917"/>
        <dbReference type="ChEBI" id="CHEBI:35235"/>
        <dbReference type="ChEBI" id="CHEBI:57972"/>
        <dbReference type="ChEBI" id="CHEBI:64428"/>
        <dbReference type="EC" id="2.8.1.7"/>
    </reaction>
</comment>
<evidence type="ECO:0000256" key="7">
    <source>
        <dbReference type="ARBA" id="ARBA00023014"/>
    </source>
</evidence>
<evidence type="ECO:0000313" key="11">
    <source>
        <dbReference type="EMBL" id="MDN4504457.1"/>
    </source>
</evidence>
<keyword evidence="7" id="KW-0411">Iron-sulfur</keyword>
<dbReference type="EMBL" id="JAUHTB010000001">
    <property type="protein sequence ID" value="MDN4504457.1"/>
    <property type="molecule type" value="Genomic_DNA"/>
</dbReference>
<evidence type="ECO:0000313" key="12">
    <source>
        <dbReference type="Proteomes" id="UP001172702"/>
    </source>
</evidence>